<feature type="region of interest" description="Disordered" evidence="1">
    <location>
        <begin position="545"/>
        <end position="573"/>
    </location>
</feature>
<dbReference type="Proteomes" id="UP000604046">
    <property type="component" value="Unassembled WGS sequence"/>
</dbReference>
<feature type="compositionally biased region" description="Basic and acidic residues" evidence="1">
    <location>
        <begin position="512"/>
        <end position="525"/>
    </location>
</feature>
<feature type="compositionally biased region" description="Polar residues" evidence="1">
    <location>
        <begin position="324"/>
        <end position="335"/>
    </location>
</feature>
<comment type="caution">
    <text evidence="2">The sequence shown here is derived from an EMBL/GenBank/DDBJ whole genome shotgun (WGS) entry which is preliminary data.</text>
</comment>
<organism evidence="2 3">
    <name type="scientific">Symbiodinium natans</name>
    <dbReference type="NCBI Taxonomy" id="878477"/>
    <lineage>
        <taxon>Eukaryota</taxon>
        <taxon>Sar</taxon>
        <taxon>Alveolata</taxon>
        <taxon>Dinophyceae</taxon>
        <taxon>Suessiales</taxon>
        <taxon>Symbiodiniaceae</taxon>
        <taxon>Symbiodinium</taxon>
    </lineage>
</organism>
<reference evidence="2" key="1">
    <citation type="submission" date="2021-02" db="EMBL/GenBank/DDBJ databases">
        <authorList>
            <person name="Dougan E. K."/>
            <person name="Rhodes N."/>
            <person name="Thang M."/>
            <person name="Chan C."/>
        </authorList>
    </citation>
    <scope>NUCLEOTIDE SEQUENCE</scope>
</reference>
<evidence type="ECO:0000313" key="3">
    <source>
        <dbReference type="Proteomes" id="UP000604046"/>
    </source>
</evidence>
<accession>A0A812T171</accession>
<keyword evidence="3" id="KW-1185">Reference proteome</keyword>
<gene>
    <name evidence="2" type="ORF">SNAT2548_LOCUS28314</name>
</gene>
<name>A0A812T171_9DINO</name>
<dbReference type="AlphaFoldDB" id="A0A812T171"/>
<feature type="region of interest" description="Disordered" evidence="1">
    <location>
        <begin position="148"/>
        <end position="188"/>
    </location>
</feature>
<feature type="region of interest" description="Disordered" evidence="1">
    <location>
        <begin position="422"/>
        <end position="482"/>
    </location>
</feature>
<feature type="region of interest" description="Disordered" evidence="1">
    <location>
        <begin position="36"/>
        <end position="79"/>
    </location>
</feature>
<feature type="compositionally biased region" description="Basic and acidic residues" evidence="1">
    <location>
        <begin position="67"/>
        <end position="78"/>
    </location>
</feature>
<feature type="compositionally biased region" description="Low complexity" evidence="1">
    <location>
        <begin position="304"/>
        <end position="315"/>
    </location>
</feature>
<feature type="region of interest" description="Disordered" evidence="1">
    <location>
        <begin position="586"/>
        <end position="648"/>
    </location>
</feature>
<sequence>MAAAPPTSPAPGLVPVCLRAPSGRTAIYYLPPGHAAALRSEPPKAEDAGQTTAKAEAPAEQDPSDVADVHEELEDARPETPQWPFVETDHEEPELQEAKVPNMAEPVHAEPMQPWPVAGPWPTEVQQFDYEQRLQLQMIQQMRMQSFQQYQPHQPTQHPFQPFQLPQAHQPQSCDSYDAHPVTSEEEPPKNFALQALTEALDRAEVDMLTGGRSRASDDVTDAMRQCGFEVNDYILGDANRGSGGSINFALKAAGEALNKAMESSKPKGPEPEEFDRSLATALGLTVNPAGRRKAPKQEEDHAPSAAGRSSRAPSITRKAVECSQPSGLDSQSQAFDAFAEQMRASETARFEEGYPPYRPPRQPSARERDLQEKSRALVLDLDLDEAAAEEAKNEEIEEISEDIAGFGFGLADALGLEVSTPPWARKLRPEQPEQPEHPHRSRAEGVTTSKHEPEQPPMPPMMAPPGPSERFSPGSSVQEVKEPELDAAKAYSEVAREAAAAALPAQLQARTSEDWKHSSLERLDSPPSQMYIIPGLDRRRLESMSRDLSRGCVRMPRSNSRPKVPPIERRPLQKRDNLVDFVLADADPARSTTPRFNRGPSMKGQAMSTCYSQFPDRKQLTPRRQKQAQPTVASLPPLSKKKRYLWQ</sequence>
<feature type="region of interest" description="Disordered" evidence="1">
    <location>
        <begin position="506"/>
        <end position="532"/>
    </location>
</feature>
<proteinExistence type="predicted"/>
<protein>
    <submittedName>
        <fullName evidence="2">Uncharacterized protein</fullName>
    </submittedName>
</protein>
<dbReference type="OrthoDB" id="10336061at2759"/>
<dbReference type="EMBL" id="CAJNDS010002512">
    <property type="protein sequence ID" value="CAE7505437.1"/>
    <property type="molecule type" value="Genomic_DNA"/>
</dbReference>
<feature type="compositionally biased region" description="Pro residues" evidence="1">
    <location>
        <begin position="456"/>
        <end position="468"/>
    </location>
</feature>
<feature type="region of interest" description="Disordered" evidence="1">
    <location>
        <begin position="258"/>
        <end position="372"/>
    </location>
</feature>
<feature type="compositionally biased region" description="Low complexity" evidence="1">
    <location>
        <begin position="148"/>
        <end position="172"/>
    </location>
</feature>
<evidence type="ECO:0000313" key="2">
    <source>
        <dbReference type="EMBL" id="CAE7505437.1"/>
    </source>
</evidence>
<feature type="compositionally biased region" description="Basic and acidic residues" evidence="1">
    <location>
        <begin position="263"/>
        <end position="277"/>
    </location>
</feature>
<feature type="compositionally biased region" description="Basic and acidic residues" evidence="1">
    <location>
        <begin position="428"/>
        <end position="455"/>
    </location>
</feature>
<evidence type="ECO:0000256" key="1">
    <source>
        <dbReference type="SAM" id="MobiDB-lite"/>
    </source>
</evidence>